<organism evidence="2 3">
    <name type="scientific">Alcaligenes pakistanensis</name>
    <dbReference type="NCBI Taxonomy" id="1482717"/>
    <lineage>
        <taxon>Bacteria</taxon>
        <taxon>Pseudomonadati</taxon>
        <taxon>Pseudomonadota</taxon>
        <taxon>Betaproteobacteria</taxon>
        <taxon>Burkholderiales</taxon>
        <taxon>Alcaligenaceae</taxon>
        <taxon>Alcaligenes</taxon>
    </lineage>
</organism>
<sequence>MVSKKTAGPDGKRVDKGNKCSILLFAPDGDHGTHVRTQSGSPIKTAANAGQIRQDKQQRKNKKPHLTLQRQN</sequence>
<dbReference type="RefSeq" id="WP_189393462.1">
    <property type="nucleotide sequence ID" value="NZ_BMZN01000004.1"/>
</dbReference>
<name>A0A8H9M6Q4_9BURK</name>
<evidence type="ECO:0000313" key="2">
    <source>
        <dbReference type="EMBL" id="GHC55424.1"/>
    </source>
</evidence>
<dbReference type="EMBL" id="BMZN01000004">
    <property type="protein sequence ID" value="GHC55424.1"/>
    <property type="molecule type" value="Genomic_DNA"/>
</dbReference>
<feature type="region of interest" description="Disordered" evidence="1">
    <location>
        <begin position="25"/>
        <end position="72"/>
    </location>
</feature>
<evidence type="ECO:0000313" key="3">
    <source>
        <dbReference type="Proteomes" id="UP000608923"/>
    </source>
</evidence>
<evidence type="ECO:0000256" key="1">
    <source>
        <dbReference type="SAM" id="MobiDB-lite"/>
    </source>
</evidence>
<keyword evidence="3" id="KW-1185">Reference proteome</keyword>
<dbReference type="Proteomes" id="UP000608923">
    <property type="component" value="Unassembled WGS sequence"/>
</dbReference>
<protein>
    <submittedName>
        <fullName evidence="2">Uncharacterized protein</fullName>
    </submittedName>
</protein>
<proteinExistence type="predicted"/>
<dbReference type="AlphaFoldDB" id="A0A8H9M6Q4"/>
<comment type="caution">
    <text evidence="2">The sequence shown here is derived from an EMBL/GenBank/DDBJ whole genome shotgun (WGS) entry which is preliminary data.</text>
</comment>
<gene>
    <name evidence="2" type="ORF">GCM10010096_30460</name>
</gene>
<reference evidence="3" key="1">
    <citation type="journal article" date="2019" name="Int. J. Syst. Evol. Microbiol.">
        <title>The Global Catalogue of Microorganisms (GCM) 10K type strain sequencing project: providing services to taxonomists for standard genome sequencing and annotation.</title>
        <authorList>
            <consortium name="The Broad Institute Genomics Platform"/>
            <consortium name="The Broad Institute Genome Sequencing Center for Infectious Disease"/>
            <person name="Wu L."/>
            <person name="Ma J."/>
        </authorList>
    </citation>
    <scope>NUCLEOTIDE SEQUENCE [LARGE SCALE GENOMIC DNA]</scope>
    <source>
        <strain evidence="3">KCTC 42083</strain>
    </source>
</reference>
<accession>A0A8H9M6Q4</accession>